<dbReference type="EMBL" id="AP022608">
    <property type="protein sequence ID" value="BBZ17993.1"/>
    <property type="molecule type" value="Genomic_DNA"/>
</dbReference>
<evidence type="ECO:0000313" key="3">
    <source>
        <dbReference type="Proteomes" id="UP000466187"/>
    </source>
</evidence>
<feature type="transmembrane region" description="Helical" evidence="1">
    <location>
        <begin position="217"/>
        <end position="237"/>
    </location>
</feature>
<dbReference type="RefSeq" id="WP_163686633.1">
    <property type="nucleotide sequence ID" value="NZ_AP022608.1"/>
</dbReference>
<dbReference type="KEGG" id="mgad:MGAD_23280"/>
<dbReference type="Proteomes" id="UP000466187">
    <property type="component" value="Chromosome"/>
</dbReference>
<keyword evidence="1" id="KW-1133">Transmembrane helix</keyword>
<dbReference type="InterPro" id="IPR030802">
    <property type="entry name" value="Permease_MalE"/>
</dbReference>
<keyword evidence="1" id="KW-0812">Transmembrane</keyword>
<protein>
    <submittedName>
        <fullName evidence="2">Putative YrbE family protein</fullName>
    </submittedName>
</protein>
<evidence type="ECO:0000256" key="1">
    <source>
        <dbReference type="SAM" id="Phobius"/>
    </source>
</evidence>
<sequence length="286" mass="30040">MATPSRYLPRALRGPRWIVGQGDSLLQHLGHQLSFLTQVLAAVPHTLKHYRHQTGVLLVDVIWGNGSLIVGGGTVGVLVLMGAAVGGAVGIEGYGALDMVGMGPLTGFVSAYANAREMAPMIAGIGFAAQAGCRMTAEIGAMRINEEIDALEALGIRSIPFVVTTRVLAGMLTIVPLYIVTLLLSYASCALVVNGLHGQSSGTYYHYFNSFIQPSDVLFSVLKAAIFVTLIIVIHAYHGYYASGGPEGVGRASGRAIRASIVTVVAVDMVLTLLFWGNSAGIRISG</sequence>
<organism evidence="2 3">
    <name type="scientific">Mycolicibacterium gadium</name>
    <name type="common">Mycobacterium gadium</name>
    <dbReference type="NCBI Taxonomy" id="1794"/>
    <lineage>
        <taxon>Bacteria</taxon>
        <taxon>Bacillati</taxon>
        <taxon>Actinomycetota</taxon>
        <taxon>Actinomycetes</taxon>
        <taxon>Mycobacteriales</taxon>
        <taxon>Mycobacteriaceae</taxon>
        <taxon>Mycolicibacterium</taxon>
    </lineage>
</organism>
<gene>
    <name evidence="2" type="ORF">MGAD_23280</name>
</gene>
<dbReference type="Pfam" id="PF02405">
    <property type="entry name" value="MlaE"/>
    <property type="match status" value="1"/>
</dbReference>
<reference evidence="2 3" key="1">
    <citation type="journal article" date="2019" name="Emerg. Microbes Infect.">
        <title>Comprehensive subspecies identification of 175 nontuberculous mycobacteria species based on 7547 genomic profiles.</title>
        <authorList>
            <person name="Matsumoto Y."/>
            <person name="Kinjo T."/>
            <person name="Motooka D."/>
            <person name="Nabeya D."/>
            <person name="Jung N."/>
            <person name="Uechi K."/>
            <person name="Horii T."/>
            <person name="Iida T."/>
            <person name="Fujita J."/>
            <person name="Nakamura S."/>
        </authorList>
    </citation>
    <scope>NUCLEOTIDE SEQUENCE [LARGE SCALE GENOMIC DNA]</scope>
    <source>
        <strain evidence="2 3">JCM 12688</strain>
    </source>
</reference>
<dbReference type="GO" id="GO:0043190">
    <property type="term" value="C:ATP-binding cassette (ABC) transporter complex"/>
    <property type="evidence" value="ECO:0007669"/>
    <property type="project" value="InterPro"/>
</dbReference>
<evidence type="ECO:0000313" key="2">
    <source>
        <dbReference type="EMBL" id="BBZ17993.1"/>
    </source>
</evidence>
<dbReference type="PANTHER" id="PTHR30188">
    <property type="entry name" value="ABC TRANSPORTER PERMEASE PROTEIN-RELATED"/>
    <property type="match status" value="1"/>
</dbReference>
<keyword evidence="1" id="KW-0472">Membrane</keyword>
<accession>A0A7I7WN86</accession>
<name>A0A7I7WN86_MYCGU</name>
<dbReference type="AlphaFoldDB" id="A0A7I7WN86"/>
<dbReference type="PANTHER" id="PTHR30188:SF13">
    <property type="entry name" value="CONSERVED HYPOTHETICAL INTEGRAL MEMBRANE PROTEIN YRBE3B"/>
    <property type="match status" value="1"/>
</dbReference>
<feature type="transmembrane region" description="Helical" evidence="1">
    <location>
        <begin position="257"/>
        <end position="276"/>
    </location>
</feature>
<proteinExistence type="predicted"/>
<dbReference type="GO" id="GO:0005548">
    <property type="term" value="F:phospholipid transporter activity"/>
    <property type="evidence" value="ECO:0007669"/>
    <property type="project" value="TreeGrafter"/>
</dbReference>
<feature type="transmembrane region" description="Helical" evidence="1">
    <location>
        <begin position="167"/>
        <end position="196"/>
    </location>
</feature>